<reference evidence="2" key="1">
    <citation type="journal article" date="2019" name="Int. J. Syst. Evol. Microbiol.">
        <title>The Global Catalogue of Microorganisms (GCM) 10K type strain sequencing project: providing services to taxonomists for standard genome sequencing and annotation.</title>
        <authorList>
            <consortium name="The Broad Institute Genomics Platform"/>
            <consortium name="The Broad Institute Genome Sequencing Center for Infectious Disease"/>
            <person name="Wu L."/>
            <person name="Ma J."/>
        </authorList>
    </citation>
    <scope>NUCLEOTIDE SEQUENCE [LARGE SCALE GENOMIC DNA]</scope>
    <source>
        <strain evidence="2">JCM 4738</strain>
    </source>
</reference>
<dbReference type="Proteomes" id="UP000642673">
    <property type="component" value="Unassembled WGS sequence"/>
</dbReference>
<dbReference type="EMBL" id="BMVP01000024">
    <property type="protein sequence ID" value="GHB83817.1"/>
    <property type="molecule type" value="Genomic_DNA"/>
</dbReference>
<comment type="caution">
    <text evidence="1">The sequence shown here is derived from an EMBL/GenBank/DDBJ whole genome shotgun (WGS) entry which is preliminary data.</text>
</comment>
<protein>
    <recommendedName>
        <fullName evidence="3">Tetracyclin repressor-like C-terminal domain-containing protein</fullName>
    </recommendedName>
</protein>
<proteinExistence type="predicted"/>
<accession>A0ABQ3F4R4</accession>
<gene>
    <name evidence="1" type="ORF">GCM10010347_63390</name>
</gene>
<evidence type="ECO:0008006" key="3">
    <source>
        <dbReference type="Google" id="ProtNLM"/>
    </source>
</evidence>
<evidence type="ECO:0000313" key="1">
    <source>
        <dbReference type="EMBL" id="GHB83817.1"/>
    </source>
</evidence>
<evidence type="ECO:0000313" key="2">
    <source>
        <dbReference type="Proteomes" id="UP000642673"/>
    </source>
</evidence>
<sequence>MWRSLSPELMARSVWATLHGLAVLSLRQPHQRFAMDEPPEDLAAGTLSAMFGL</sequence>
<organism evidence="1 2">
    <name type="scientific">Streptomyces cirratus</name>
    <dbReference type="NCBI Taxonomy" id="68187"/>
    <lineage>
        <taxon>Bacteria</taxon>
        <taxon>Bacillati</taxon>
        <taxon>Actinomycetota</taxon>
        <taxon>Actinomycetes</taxon>
        <taxon>Kitasatosporales</taxon>
        <taxon>Streptomycetaceae</taxon>
        <taxon>Streptomyces</taxon>
    </lineage>
</organism>
<name>A0ABQ3F4R4_9ACTN</name>
<keyword evidence="2" id="KW-1185">Reference proteome</keyword>